<evidence type="ECO:0000256" key="1">
    <source>
        <dbReference type="ARBA" id="ARBA00022555"/>
    </source>
</evidence>
<evidence type="ECO:0000313" key="5">
    <source>
        <dbReference type="EMBL" id="MBK9296662.1"/>
    </source>
</evidence>
<dbReference type="CDD" id="cd02798">
    <property type="entry name" value="tRNA_bind_CsaA"/>
    <property type="match status" value="1"/>
</dbReference>
<dbReference type="AlphaFoldDB" id="A0A936NCS3"/>
<dbReference type="EMBL" id="JADJZA010000004">
    <property type="protein sequence ID" value="MBK9296662.1"/>
    <property type="molecule type" value="Genomic_DNA"/>
</dbReference>
<accession>A0A936NCS3</accession>
<dbReference type="InterPro" id="IPR051270">
    <property type="entry name" value="Tyrosine-tRNA_ligase_regulator"/>
</dbReference>
<dbReference type="NCBIfam" id="NF007495">
    <property type="entry name" value="PRK10089.1-4"/>
    <property type="match status" value="1"/>
</dbReference>
<dbReference type="PROSITE" id="PS50886">
    <property type="entry name" value="TRBD"/>
    <property type="match status" value="1"/>
</dbReference>
<dbReference type="Gene3D" id="2.40.50.140">
    <property type="entry name" value="Nucleic acid-binding proteins"/>
    <property type="match status" value="1"/>
</dbReference>
<evidence type="ECO:0000259" key="4">
    <source>
        <dbReference type="PROSITE" id="PS50886"/>
    </source>
</evidence>
<dbReference type="Pfam" id="PF01588">
    <property type="entry name" value="tRNA_bind"/>
    <property type="match status" value="1"/>
</dbReference>
<dbReference type="PANTHER" id="PTHR11586">
    <property type="entry name" value="TRNA-AMINOACYLATION COFACTOR ARC1 FAMILY MEMBER"/>
    <property type="match status" value="1"/>
</dbReference>
<name>A0A936NCS3_9ACTN</name>
<keyword evidence="1 3" id="KW-0820">tRNA-binding</keyword>
<comment type="caution">
    <text evidence="5">The sequence shown here is derived from an EMBL/GenBank/DDBJ whole genome shotgun (WGS) entry which is preliminary data.</text>
</comment>
<dbReference type="Proteomes" id="UP000727993">
    <property type="component" value="Unassembled WGS sequence"/>
</dbReference>
<dbReference type="PANTHER" id="PTHR11586:SF37">
    <property type="entry name" value="TRNA-BINDING DOMAIN-CONTAINING PROTEIN"/>
    <property type="match status" value="1"/>
</dbReference>
<dbReference type="InterPro" id="IPR002547">
    <property type="entry name" value="tRNA-bd_dom"/>
</dbReference>
<reference evidence="5 6" key="1">
    <citation type="submission" date="2020-10" db="EMBL/GenBank/DDBJ databases">
        <title>Connecting structure to function with the recovery of over 1000 high-quality activated sludge metagenome-assembled genomes encoding full-length rRNA genes using long-read sequencing.</title>
        <authorList>
            <person name="Singleton C.M."/>
            <person name="Petriglieri F."/>
            <person name="Kristensen J.M."/>
            <person name="Kirkegaard R.H."/>
            <person name="Michaelsen T.Y."/>
            <person name="Andersen M.H."/>
            <person name="Karst S.M."/>
            <person name="Dueholm M.S."/>
            <person name="Nielsen P.H."/>
            <person name="Albertsen M."/>
        </authorList>
    </citation>
    <scope>NUCLEOTIDE SEQUENCE [LARGE SCALE GENOMIC DNA]</scope>
    <source>
        <strain evidence="5">Lyne_18-Q3-R50-59_MAXAC.006</strain>
    </source>
</reference>
<dbReference type="InterPro" id="IPR012340">
    <property type="entry name" value="NA-bd_OB-fold"/>
</dbReference>
<dbReference type="GO" id="GO:0000049">
    <property type="term" value="F:tRNA binding"/>
    <property type="evidence" value="ECO:0007669"/>
    <property type="project" value="UniProtKB-UniRule"/>
</dbReference>
<evidence type="ECO:0000313" key="6">
    <source>
        <dbReference type="Proteomes" id="UP000727993"/>
    </source>
</evidence>
<feature type="domain" description="TRNA-binding" evidence="4">
    <location>
        <begin position="20"/>
        <end position="123"/>
    </location>
</feature>
<dbReference type="NCBIfam" id="NF007494">
    <property type="entry name" value="PRK10089.1-3"/>
    <property type="match status" value="1"/>
</dbReference>
<keyword evidence="2 3" id="KW-0694">RNA-binding</keyword>
<evidence type="ECO:0000256" key="2">
    <source>
        <dbReference type="ARBA" id="ARBA00022884"/>
    </source>
</evidence>
<dbReference type="SUPFAM" id="SSF50249">
    <property type="entry name" value="Nucleic acid-binding proteins"/>
    <property type="match status" value="1"/>
</dbReference>
<evidence type="ECO:0000256" key="3">
    <source>
        <dbReference type="PROSITE-ProRule" id="PRU00209"/>
    </source>
</evidence>
<sequence length="123" mass="12799">MGPSPQTPASPLKEPVSVETFASLDIRVGVIVDVEAFPEARAPAWKLRVDFGPTIGELATSAQVTNYAPAELLGRQVVGVINLGVRRIAGFRSEFLVLGAIANEGTVALLAPDPISAPGRPVA</sequence>
<protein>
    <submittedName>
        <fullName evidence="5">tRNA-binding protein</fullName>
    </submittedName>
</protein>
<organism evidence="5 6">
    <name type="scientific">Candidatus Neomicrothrix subdominans</name>
    <dbReference type="NCBI Taxonomy" id="2954438"/>
    <lineage>
        <taxon>Bacteria</taxon>
        <taxon>Bacillati</taxon>
        <taxon>Actinomycetota</taxon>
        <taxon>Acidimicrobiia</taxon>
        <taxon>Acidimicrobiales</taxon>
        <taxon>Microthrixaceae</taxon>
        <taxon>Candidatus Neomicrothrix</taxon>
    </lineage>
</organism>
<gene>
    <name evidence="5" type="ORF">IPN02_07420</name>
</gene>
<proteinExistence type="predicted"/>